<dbReference type="RefSeq" id="WP_268881145.1">
    <property type="nucleotide sequence ID" value="NZ_CP114029.1"/>
</dbReference>
<name>A0ABY7C1S3_9HYPH</name>
<keyword evidence="3" id="KW-1185">Reference proteome</keyword>
<evidence type="ECO:0000256" key="1">
    <source>
        <dbReference type="SAM" id="SignalP"/>
    </source>
</evidence>
<accession>A0ABY7C1S3</accession>
<dbReference type="EMBL" id="CP114029">
    <property type="protein sequence ID" value="WAP68713.1"/>
    <property type="molecule type" value="Genomic_DNA"/>
</dbReference>
<organism evidence="2 3">
    <name type="scientific">Jiella pelagia</name>
    <dbReference type="NCBI Taxonomy" id="2986949"/>
    <lineage>
        <taxon>Bacteria</taxon>
        <taxon>Pseudomonadati</taxon>
        <taxon>Pseudomonadota</taxon>
        <taxon>Alphaproteobacteria</taxon>
        <taxon>Hyphomicrobiales</taxon>
        <taxon>Aurantimonadaceae</taxon>
        <taxon>Jiella</taxon>
    </lineage>
</organism>
<dbReference type="Proteomes" id="UP001164020">
    <property type="component" value="Chromosome"/>
</dbReference>
<keyword evidence="1" id="KW-0732">Signal</keyword>
<evidence type="ECO:0000313" key="3">
    <source>
        <dbReference type="Proteomes" id="UP001164020"/>
    </source>
</evidence>
<sequence length="87" mass="8927">MKLFGIKGRRLFSAAAAAALAVAVLLLPNREAAAVAAKTSGAAGMSDSLTMEVPRPRDDRAALLGDSLAKGVYPGFALDTLIQDLSI</sequence>
<feature type="signal peptide" evidence="1">
    <location>
        <begin position="1"/>
        <end position="33"/>
    </location>
</feature>
<reference evidence="2" key="1">
    <citation type="submission" date="2022-12" db="EMBL/GenBank/DDBJ databases">
        <title>Jiella pelagia sp. nov., isolated from phosphonate enriched culture of Northwest Pacific surface seawater.</title>
        <authorList>
            <person name="Shin D.Y."/>
            <person name="Hwang C.Y."/>
        </authorList>
    </citation>
    <scope>NUCLEOTIDE SEQUENCE</scope>
    <source>
        <strain evidence="2">HL-NP1</strain>
    </source>
</reference>
<proteinExistence type="predicted"/>
<protein>
    <submittedName>
        <fullName evidence="2">Uncharacterized protein</fullName>
    </submittedName>
</protein>
<feature type="chain" id="PRO_5046329898" evidence="1">
    <location>
        <begin position="34"/>
        <end position="87"/>
    </location>
</feature>
<gene>
    <name evidence="2" type="ORF">OH818_26240</name>
</gene>
<evidence type="ECO:0000313" key="2">
    <source>
        <dbReference type="EMBL" id="WAP68713.1"/>
    </source>
</evidence>